<dbReference type="Gene3D" id="2.60.40.10">
    <property type="entry name" value="Immunoglobulins"/>
    <property type="match status" value="1"/>
</dbReference>
<feature type="repeat" description="Filamin" evidence="1">
    <location>
        <begin position="1"/>
        <end position="112"/>
    </location>
</feature>
<evidence type="ECO:0000259" key="3">
    <source>
        <dbReference type="Pfam" id="PF00076"/>
    </source>
</evidence>
<dbReference type="InterPro" id="IPR014756">
    <property type="entry name" value="Ig_E-set"/>
</dbReference>
<evidence type="ECO:0000256" key="2">
    <source>
        <dbReference type="SAM" id="MobiDB-lite"/>
    </source>
</evidence>
<dbReference type="PROSITE" id="PS50194">
    <property type="entry name" value="FILAMIN_REPEAT"/>
    <property type="match status" value="1"/>
</dbReference>
<feature type="domain" description="RRM" evidence="3">
    <location>
        <begin position="187"/>
        <end position="244"/>
    </location>
</feature>
<organism evidence="4 5">
    <name type="scientific">Pycnococcus provasolii</name>
    <dbReference type="NCBI Taxonomy" id="41880"/>
    <lineage>
        <taxon>Eukaryota</taxon>
        <taxon>Viridiplantae</taxon>
        <taxon>Chlorophyta</taxon>
        <taxon>Pseudoscourfieldiophyceae</taxon>
        <taxon>Pseudoscourfieldiales</taxon>
        <taxon>Pycnococcaceae</taxon>
        <taxon>Pycnococcus</taxon>
    </lineage>
</organism>
<feature type="compositionally biased region" description="Basic residues" evidence="2">
    <location>
        <begin position="331"/>
        <end position="344"/>
    </location>
</feature>
<dbReference type="Proteomes" id="UP000660262">
    <property type="component" value="Unassembled WGS sequence"/>
</dbReference>
<feature type="region of interest" description="Disordered" evidence="2">
    <location>
        <begin position="153"/>
        <end position="177"/>
    </location>
</feature>
<dbReference type="InterPro" id="IPR013783">
    <property type="entry name" value="Ig-like_fold"/>
</dbReference>
<accession>A0A830HWT5</accession>
<evidence type="ECO:0000313" key="5">
    <source>
        <dbReference type="Proteomes" id="UP000660262"/>
    </source>
</evidence>
<dbReference type="OrthoDB" id="548276at2759"/>
<comment type="caution">
    <text evidence="4">The sequence shown here is derived from an EMBL/GenBank/DDBJ whole genome shotgun (WGS) entry which is preliminary data.</text>
</comment>
<dbReference type="Pfam" id="PF00630">
    <property type="entry name" value="Filamin"/>
    <property type="match status" value="1"/>
</dbReference>
<sequence length="344" mass="36358">MGAGLQGGDARETLTFTLLLCDERGEPIRPPTGHSARNLNENVDAWSDLDNFNVHAHLVSSSSKNIIDVAAQRPTPTGAVVCTYSVPEKGNYTLNVTVNGEHAQGSPTPLFFGPPAKDETTAKLGDNNATETPAAAAGAAAAAAFLDSAAATTTETTAAAPPPTTNTATATATATTSPTANTGRMVLLTNLPVTATEAAVNNIASQYGMVTSLQILAPGSAKVEYVTAVMASAAAAALQGISFDPAHKIVATIDGDVSVAANAQPNALDDALAAQRRVQERAAELARRLEERKAREEADGGGRDRDRDRDRYRDRGRRDRRDPYRDDRLGGGRRWRRRSRSRSR</sequence>
<keyword evidence="5" id="KW-1185">Reference proteome</keyword>
<dbReference type="Pfam" id="PF00076">
    <property type="entry name" value="RRM_1"/>
    <property type="match status" value="1"/>
</dbReference>
<name>A0A830HWT5_9CHLO</name>
<evidence type="ECO:0000256" key="1">
    <source>
        <dbReference type="PROSITE-ProRule" id="PRU00087"/>
    </source>
</evidence>
<dbReference type="EMBL" id="BNJQ01000035">
    <property type="protein sequence ID" value="GHP11624.1"/>
    <property type="molecule type" value="Genomic_DNA"/>
</dbReference>
<gene>
    <name evidence="4" type="ORF">PPROV_001035200</name>
</gene>
<proteinExistence type="predicted"/>
<dbReference type="GO" id="GO:0003723">
    <property type="term" value="F:RNA binding"/>
    <property type="evidence" value="ECO:0007669"/>
    <property type="project" value="InterPro"/>
</dbReference>
<feature type="region of interest" description="Disordered" evidence="2">
    <location>
        <begin position="290"/>
        <end position="344"/>
    </location>
</feature>
<dbReference type="Gene3D" id="3.30.70.330">
    <property type="match status" value="1"/>
</dbReference>
<dbReference type="SUPFAM" id="SSF54928">
    <property type="entry name" value="RNA-binding domain, RBD"/>
    <property type="match status" value="1"/>
</dbReference>
<protein>
    <recommendedName>
        <fullName evidence="3">RRM domain-containing protein</fullName>
    </recommendedName>
</protein>
<evidence type="ECO:0000313" key="4">
    <source>
        <dbReference type="EMBL" id="GHP11624.1"/>
    </source>
</evidence>
<dbReference type="InterPro" id="IPR035979">
    <property type="entry name" value="RBD_domain_sf"/>
</dbReference>
<feature type="compositionally biased region" description="Basic and acidic residues" evidence="2">
    <location>
        <begin position="290"/>
        <end position="330"/>
    </location>
</feature>
<dbReference type="AlphaFoldDB" id="A0A830HWT5"/>
<dbReference type="InterPro" id="IPR000504">
    <property type="entry name" value="RRM_dom"/>
</dbReference>
<dbReference type="InterPro" id="IPR017868">
    <property type="entry name" value="Filamin/ABP280_repeat-like"/>
</dbReference>
<reference evidence="4" key="1">
    <citation type="submission" date="2020-10" db="EMBL/GenBank/DDBJ databases">
        <title>Unveiling of a novel bifunctional photoreceptor, Dualchrome1, isolated from a cosmopolitan green alga.</title>
        <authorList>
            <person name="Suzuki S."/>
            <person name="Kawachi M."/>
        </authorList>
    </citation>
    <scope>NUCLEOTIDE SEQUENCE</scope>
    <source>
        <strain evidence="4">NIES 2893</strain>
    </source>
</reference>
<dbReference type="SUPFAM" id="SSF81296">
    <property type="entry name" value="E set domains"/>
    <property type="match status" value="1"/>
</dbReference>
<dbReference type="InterPro" id="IPR012677">
    <property type="entry name" value="Nucleotide-bd_a/b_plait_sf"/>
</dbReference>